<gene>
    <name evidence="10" type="ORF">ECRASSUSDP1_LOCUS6620</name>
</gene>
<feature type="transmembrane region" description="Helical" evidence="8">
    <location>
        <begin position="52"/>
        <end position="74"/>
    </location>
</feature>
<keyword evidence="4 8" id="KW-0812">Transmembrane</keyword>
<dbReference type="EMBL" id="CAMPGE010006427">
    <property type="protein sequence ID" value="CAI2365270.1"/>
    <property type="molecule type" value="Genomic_DNA"/>
</dbReference>
<dbReference type="PANTHER" id="PTHR22950">
    <property type="entry name" value="AMINO ACID TRANSPORTER"/>
    <property type="match status" value="1"/>
</dbReference>
<evidence type="ECO:0000259" key="9">
    <source>
        <dbReference type="Pfam" id="PF01490"/>
    </source>
</evidence>
<dbReference type="AlphaFoldDB" id="A0AAD1UHA2"/>
<feature type="transmembrane region" description="Helical" evidence="8">
    <location>
        <begin position="496"/>
        <end position="520"/>
    </location>
</feature>
<evidence type="ECO:0000313" key="10">
    <source>
        <dbReference type="EMBL" id="CAI2365270.1"/>
    </source>
</evidence>
<keyword evidence="7 8" id="KW-0472">Membrane</keyword>
<feature type="transmembrane region" description="Helical" evidence="8">
    <location>
        <begin position="170"/>
        <end position="189"/>
    </location>
</feature>
<feature type="domain" description="Amino acid transporter transmembrane" evidence="9">
    <location>
        <begin position="17"/>
        <end position="515"/>
    </location>
</feature>
<evidence type="ECO:0000256" key="2">
    <source>
        <dbReference type="ARBA" id="ARBA00008066"/>
    </source>
</evidence>
<evidence type="ECO:0000256" key="4">
    <source>
        <dbReference type="ARBA" id="ARBA00022692"/>
    </source>
</evidence>
<reference evidence="10" key="1">
    <citation type="submission" date="2023-07" db="EMBL/GenBank/DDBJ databases">
        <authorList>
            <consortium name="AG Swart"/>
            <person name="Singh M."/>
            <person name="Singh A."/>
            <person name="Seah K."/>
            <person name="Emmerich C."/>
        </authorList>
    </citation>
    <scope>NUCLEOTIDE SEQUENCE</scope>
    <source>
        <strain evidence="10">DP1</strain>
    </source>
</reference>
<feature type="transmembrane region" description="Helical" evidence="8">
    <location>
        <begin position="213"/>
        <end position="234"/>
    </location>
</feature>
<feature type="transmembrane region" description="Helical" evidence="8">
    <location>
        <begin position="21"/>
        <end position="40"/>
    </location>
</feature>
<feature type="transmembrane region" description="Helical" evidence="8">
    <location>
        <begin position="433"/>
        <end position="456"/>
    </location>
</feature>
<feature type="transmembrane region" description="Helical" evidence="8">
    <location>
        <begin position="141"/>
        <end position="158"/>
    </location>
</feature>
<comment type="subcellular location">
    <subcellularLocation>
        <location evidence="1">Membrane</location>
        <topology evidence="1">Multi-pass membrane protein</topology>
    </subcellularLocation>
</comment>
<keyword evidence="3" id="KW-0813">Transport</keyword>
<feature type="transmembrane region" description="Helical" evidence="8">
    <location>
        <begin position="462"/>
        <end position="484"/>
    </location>
</feature>
<dbReference type="Proteomes" id="UP001295684">
    <property type="component" value="Unassembled WGS sequence"/>
</dbReference>
<evidence type="ECO:0000256" key="3">
    <source>
        <dbReference type="ARBA" id="ARBA00022448"/>
    </source>
</evidence>
<evidence type="ECO:0000256" key="8">
    <source>
        <dbReference type="SAM" id="Phobius"/>
    </source>
</evidence>
<evidence type="ECO:0000256" key="1">
    <source>
        <dbReference type="ARBA" id="ARBA00004141"/>
    </source>
</evidence>
<keyword evidence="6 8" id="KW-1133">Transmembrane helix</keyword>
<keyword evidence="5" id="KW-0029">Amino-acid transport</keyword>
<evidence type="ECO:0000256" key="7">
    <source>
        <dbReference type="ARBA" id="ARBA00023136"/>
    </source>
</evidence>
<accession>A0AAD1UHA2</accession>
<evidence type="ECO:0000256" key="5">
    <source>
        <dbReference type="ARBA" id="ARBA00022970"/>
    </source>
</evidence>
<sequence>MHSGTSEPRSNFTVVEHKVSVSVAVFTVISVTIGAGMVSVPKAAYESGIPWALAYNIFNLILSVYSIHLFLRSAQVTGHYSMPQLGYECFGHCSLYLVNFIQFLAFGLLPIAYFIVFAKLLKSFFDEIPWVEKHGQSTIGNQWFSVMILAVLIFPLIIKKKIQELKIAGILLVASVIIFIILMFLMRMINDSDLKRPPISNGDFYFFRFSKPWLSSLSTAFVAFAFQSAFFPIYNSLESKSYQNGIKFTFFGMLFCFIIYTMIIFVSLYSFGVDIQGDVLENVEGVRVWESYVLRAIFLLVMAAHTPFIFFIGKGSVIAIVALLYIRGGRQEEIDQSQIHYEYLDKKNQSEDKEGGGNEREQLLDENFSHDSNNPKKRRSTVRNMTISSMIISEGVERDISLAIPFSKKVKKPMVITGSALKSDVINELIPNWVYYTITLVCYALVVGAACVIKDVEIVVKFIGSGANATLNVTFPGIFYFIIMRKHKVKVAKWELILSFLFFLYGLIMTFFLTGMNIWFTISPFD</sequence>
<comment type="similarity">
    <text evidence="2">Belongs to the amino acid/polyamine transporter 2 family.</text>
</comment>
<dbReference type="InterPro" id="IPR013057">
    <property type="entry name" value="AA_transpt_TM"/>
</dbReference>
<comment type="caution">
    <text evidence="10">The sequence shown here is derived from an EMBL/GenBank/DDBJ whole genome shotgun (WGS) entry which is preliminary data.</text>
</comment>
<proteinExistence type="inferred from homology"/>
<dbReference type="Pfam" id="PF01490">
    <property type="entry name" value="Aa_trans"/>
    <property type="match status" value="1"/>
</dbReference>
<protein>
    <recommendedName>
        <fullName evidence="9">Amino acid transporter transmembrane domain-containing protein</fullName>
    </recommendedName>
</protein>
<evidence type="ECO:0000256" key="6">
    <source>
        <dbReference type="ARBA" id="ARBA00022989"/>
    </source>
</evidence>
<evidence type="ECO:0000313" key="11">
    <source>
        <dbReference type="Proteomes" id="UP001295684"/>
    </source>
</evidence>
<dbReference type="PANTHER" id="PTHR22950:SF458">
    <property type="entry name" value="SODIUM-COUPLED NEUTRAL AMINO ACID TRANSPORTER 11-RELATED"/>
    <property type="match status" value="1"/>
</dbReference>
<feature type="transmembrane region" description="Helical" evidence="8">
    <location>
        <begin position="246"/>
        <end position="272"/>
    </location>
</feature>
<dbReference type="GO" id="GO:0015179">
    <property type="term" value="F:L-amino acid transmembrane transporter activity"/>
    <property type="evidence" value="ECO:0007669"/>
    <property type="project" value="TreeGrafter"/>
</dbReference>
<feature type="transmembrane region" description="Helical" evidence="8">
    <location>
        <begin position="292"/>
        <end position="325"/>
    </location>
</feature>
<dbReference type="GO" id="GO:0016020">
    <property type="term" value="C:membrane"/>
    <property type="evidence" value="ECO:0007669"/>
    <property type="project" value="UniProtKB-SubCell"/>
</dbReference>
<keyword evidence="11" id="KW-1185">Reference proteome</keyword>
<feature type="transmembrane region" description="Helical" evidence="8">
    <location>
        <begin position="95"/>
        <end position="121"/>
    </location>
</feature>
<organism evidence="10 11">
    <name type="scientific">Euplotes crassus</name>
    <dbReference type="NCBI Taxonomy" id="5936"/>
    <lineage>
        <taxon>Eukaryota</taxon>
        <taxon>Sar</taxon>
        <taxon>Alveolata</taxon>
        <taxon>Ciliophora</taxon>
        <taxon>Intramacronucleata</taxon>
        <taxon>Spirotrichea</taxon>
        <taxon>Hypotrichia</taxon>
        <taxon>Euplotida</taxon>
        <taxon>Euplotidae</taxon>
        <taxon>Moneuplotes</taxon>
    </lineage>
</organism>
<name>A0AAD1UHA2_EUPCR</name>